<dbReference type="Pfam" id="PF03315">
    <property type="entry name" value="SDH_beta"/>
    <property type="match status" value="1"/>
</dbReference>
<evidence type="ECO:0000256" key="9">
    <source>
        <dbReference type="ARBA" id="ARBA00023239"/>
    </source>
</evidence>
<dbReference type="SUPFAM" id="SSF143548">
    <property type="entry name" value="Serine metabolism enzymes domain"/>
    <property type="match status" value="1"/>
</dbReference>
<dbReference type="GO" id="GO:0003941">
    <property type="term" value="F:L-serine ammonia-lyase activity"/>
    <property type="evidence" value="ECO:0007669"/>
    <property type="project" value="UniProtKB-UniRule"/>
</dbReference>
<evidence type="ECO:0000256" key="10">
    <source>
        <dbReference type="ARBA" id="ARBA00049406"/>
    </source>
</evidence>
<sequence>MTANYKSVFDIIGPVMIGPSSSHTAGAVAIGHAARKIFRAPATGLTVSYYESFAETHRGHGTDYALVAGILGLAPADARVPNALALAHQQGLTVKFIEMTGESPIGHPNTAILTLRNAKKTITVAGCSIGGGTIEIRRITVDGFELTPRGPLPILLVWGAADNDQLIQTKLAKMTKILHQQRYTHAAKQLIEFDLERNLQQHEVASLQQSAADLVYL</sequence>
<comment type="similarity">
    <text evidence="3 11">Belongs to the iron-sulfur dependent L-serine dehydratase family.</text>
</comment>
<evidence type="ECO:0000256" key="1">
    <source>
        <dbReference type="ARBA" id="ARBA00001966"/>
    </source>
</evidence>
<dbReference type="GO" id="GO:0046872">
    <property type="term" value="F:metal ion binding"/>
    <property type="evidence" value="ECO:0007669"/>
    <property type="project" value="UniProtKB-UniRule"/>
</dbReference>
<comment type="catalytic activity">
    <reaction evidence="10 11">
        <text>L-serine = pyruvate + NH4(+)</text>
        <dbReference type="Rhea" id="RHEA:19169"/>
        <dbReference type="ChEBI" id="CHEBI:15361"/>
        <dbReference type="ChEBI" id="CHEBI:28938"/>
        <dbReference type="ChEBI" id="CHEBI:33384"/>
        <dbReference type="EC" id="4.3.1.17"/>
    </reaction>
</comment>
<feature type="domain" description="Serine dehydratase beta chain" evidence="12">
    <location>
        <begin position="7"/>
        <end position="117"/>
    </location>
</feature>
<keyword evidence="8 11" id="KW-0411">Iron-sulfur</keyword>
<dbReference type="InterPro" id="IPR005131">
    <property type="entry name" value="Ser_deHydtase_bsu"/>
</dbReference>
<proteinExistence type="inferred from homology"/>
<reference evidence="13 14" key="1">
    <citation type="journal article" date="2015" name="Genome Announc.">
        <title>Expanding the biotechnology potential of lactobacilli through comparative genomics of 213 strains and associated genera.</title>
        <authorList>
            <person name="Sun Z."/>
            <person name="Harris H.M."/>
            <person name="McCann A."/>
            <person name="Guo C."/>
            <person name="Argimon S."/>
            <person name="Zhang W."/>
            <person name="Yang X."/>
            <person name="Jeffery I.B."/>
            <person name="Cooney J.C."/>
            <person name="Kagawa T.F."/>
            <person name="Liu W."/>
            <person name="Song Y."/>
            <person name="Salvetti E."/>
            <person name="Wrobel A."/>
            <person name="Rasinkangas P."/>
            <person name="Parkhill J."/>
            <person name="Rea M.C."/>
            <person name="O'Sullivan O."/>
            <person name="Ritari J."/>
            <person name="Douillard F.P."/>
            <person name="Paul Ross R."/>
            <person name="Yang R."/>
            <person name="Briner A.E."/>
            <person name="Felis G.E."/>
            <person name="de Vos W.M."/>
            <person name="Barrangou R."/>
            <person name="Klaenhammer T.R."/>
            <person name="Caufield P.W."/>
            <person name="Cui Y."/>
            <person name="Zhang H."/>
            <person name="O'Toole P.W."/>
        </authorList>
    </citation>
    <scope>NUCLEOTIDE SEQUENCE [LARGE SCALE GENOMIC DNA]</scope>
    <source>
        <strain evidence="13 14">DSM 20001</strain>
    </source>
</reference>
<dbReference type="EMBL" id="AZCN01000036">
    <property type="protein sequence ID" value="KRK16138.1"/>
    <property type="molecule type" value="Genomic_DNA"/>
</dbReference>
<dbReference type="GeneID" id="65918227"/>
<dbReference type="Proteomes" id="UP000051181">
    <property type="component" value="Unassembled WGS sequence"/>
</dbReference>
<evidence type="ECO:0000256" key="5">
    <source>
        <dbReference type="ARBA" id="ARBA00022485"/>
    </source>
</evidence>
<evidence type="ECO:0000256" key="7">
    <source>
        <dbReference type="ARBA" id="ARBA00023004"/>
    </source>
</evidence>
<evidence type="ECO:0000256" key="6">
    <source>
        <dbReference type="ARBA" id="ARBA00022723"/>
    </source>
</evidence>
<dbReference type="GO" id="GO:0051539">
    <property type="term" value="F:4 iron, 4 sulfur cluster binding"/>
    <property type="evidence" value="ECO:0007669"/>
    <property type="project" value="UniProtKB-UniRule"/>
</dbReference>
<comment type="pathway">
    <text evidence="2 11">Carbohydrate biosynthesis; gluconeogenesis.</text>
</comment>
<dbReference type="PIRSF" id="PIRSF036692">
    <property type="entry name" value="SDH_B"/>
    <property type="match status" value="1"/>
</dbReference>
<dbReference type="InterPro" id="IPR004643">
    <property type="entry name" value="Fe-S_L-Ser_bsu"/>
</dbReference>
<name>A0A0R1FA97_9LACO</name>
<dbReference type="GO" id="GO:0006094">
    <property type="term" value="P:gluconeogenesis"/>
    <property type="evidence" value="ECO:0007669"/>
    <property type="project" value="UniProtKB-UniRule"/>
</dbReference>
<keyword evidence="4 11" id="KW-0312">Gluconeogenesis</keyword>
<evidence type="ECO:0000256" key="4">
    <source>
        <dbReference type="ARBA" id="ARBA00022432"/>
    </source>
</evidence>
<evidence type="ECO:0000256" key="2">
    <source>
        <dbReference type="ARBA" id="ARBA00004742"/>
    </source>
</evidence>
<dbReference type="PANTHER" id="PTHR30182">
    <property type="entry name" value="L-SERINE DEHYDRATASE"/>
    <property type="match status" value="1"/>
</dbReference>
<dbReference type="InterPro" id="IPR029009">
    <property type="entry name" value="ASB_dom_sf"/>
</dbReference>
<evidence type="ECO:0000256" key="11">
    <source>
        <dbReference type="PIRNR" id="PIRNR036692"/>
    </source>
</evidence>
<keyword evidence="5 11" id="KW-0004">4Fe-4S</keyword>
<keyword evidence="7 11" id="KW-0408">Iron</keyword>
<evidence type="ECO:0000256" key="8">
    <source>
        <dbReference type="ARBA" id="ARBA00023014"/>
    </source>
</evidence>
<dbReference type="Gene3D" id="3.30.1330.90">
    <property type="entry name" value="D-3-phosphoglycerate dehydrogenase, domain 3"/>
    <property type="match status" value="1"/>
</dbReference>
<dbReference type="PANTHER" id="PTHR30182:SF12">
    <property type="entry name" value="L-SERINE DEHYDRATASE, BETA CHAIN-RELATED"/>
    <property type="match status" value="1"/>
</dbReference>
<evidence type="ECO:0000256" key="3">
    <source>
        <dbReference type="ARBA" id="ARBA00008636"/>
    </source>
</evidence>
<gene>
    <name evidence="13" type="ORF">FD22_GL001359</name>
</gene>
<dbReference type="eggNOG" id="COG1760">
    <property type="taxonomic scope" value="Bacteria"/>
</dbReference>
<keyword evidence="9 11" id="KW-0456">Lyase</keyword>
<protein>
    <recommendedName>
        <fullName evidence="11">L-serine deaminase</fullName>
    </recommendedName>
</protein>
<dbReference type="AlphaFoldDB" id="A0A0R1FA97"/>
<dbReference type="UniPathway" id="UPA00138"/>
<dbReference type="RefSeq" id="WP_010011795.1">
    <property type="nucleotide sequence ID" value="NZ_AZCN01000036.1"/>
</dbReference>
<evidence type="ECO:0000259" key="12">
    <source>
        <dbReference type="Pfam" id="PF03315"/>
    </source>
</evidence>
<evidence type="ECO:0000313" key="14">
    <source>
        <dbReference type="Proteomes" id="UP000051181"/>
    </source>
</evidence>
<organism evidence="13 14">
    <name type="scientific">Loigolactobacillus coryniformis subsp. coryniformis KCTC 3167 = DSM 20001</name>
    <dbReference type="NCBI Taxonomy" id="913848"/>
    <lineage>
        <taxon>Bacteria</taxon>
        <taxon>Bacillati</taxon>
        <taxon>Bacillota</taxon>
        <taxon>Bacilli</taxon>
        <taxon>Lactobacillales</taxon>
        <taxon>Lactobacillaceae</taxon>
        <taxon>Loigolactobacillus</taxon>
    </lineage>
</organism>
<keyword evidence="6 11" id="KW-0479">Metal-binding</keyword>
<accession>A0A0R1FA97</accession>
<comment type="caution">
    <text evidence="13">The sequence shown here is derived from an EMBL/GenBank/DDBJ whole genome shotgun (WGS) entry which is preliminary data.</text>
</comment>
<comment type="cofactor">
    <cofactor evidence="1">
        <name>[4Fe-4S] cluster</name>
        <dbReference type="ChEBI" id="CHEBI:49883"/>
    </cofactor>
</comment>
<dbReference type="InterPro" id="IPR051318">
    <property type="entry name" value="Fe-S_L-Ser"/>
</dbReference>
<dbReference type="PATRIC" id="fig|913848.6.peg.1397"/>
<evidence type="ECO:0000313" key="13">
    <source>
        <dbReference type="EMBL" id="KRK16138.1"/>
    </source>
</evidence>